<evidence type="ECO:0000313" key="4">
    <source>
        <dbReference type="EMBL" id="KAL3637095.1"/>
    </source>
</evidence>
<dbReference type="GO" id="GO:0008408">
    <property type="term" value="F:3'-5' exonuclease activity"/>
    <property type="evidence" value="ECO:0007669"/>
    <property type="project" value="UniProtKB-ARBA"/>
</dbReference>
<keyword evidence="2" id="KW-0378">Hydrolase</keyword>
<dbReference type="InterPro" id="IPR002562">
    <property type="entry name" value="3'-5'_exonuclease_dom"/>
</dbReference>
<dbReference type="PANTHER" id="PTHR13620:SF105">
    <property type="entry name" value="OS01G0737700 PROTEIN"/>
    <property type="match status" value="1"/>
</dbReference>
<evidence type="ECO:0000313" key="5">
    <source>
        <dbReference type="Proteomes" id="UP001632038"/>
    </source>
</evidence>
<comment type="caution">
    <text evidence="4">The sequence shown here is derived from an EMBL/GenBank/DDBJ whole genome shotgun (WGS) entry which is preliminary data.</text>
</comment>
<dbReference type="InterPro" id="IPR051132">
    <property type="entry name" value="3-5_Exonuclease_domain"/>
</dbReference>
<dbReference type="Proteomes" id="UP001632038">
    <property type="component" value="Unassembled WGS sequence"/>
</dbReference>
<name>A0ABD3D486_9LAMI</name>
<dbReference type="InterPro" id="IPR012337">
    <property type="entry name" value="RNaseH-like_sf"/>
</dbReference>
<dbReference type="SUPFAM" id="SSF53098">
    <property type="entry name" value="Ribonuclease H-like"/>
    <property type="match status" value="1"/>
</dbReference>
<keyword evidence="1" id="KW-0540">Nuclease</keyword>
<dbReference type="PANTHER" id="PTHR13620">
    <property type="entry name" value="3-5 EXONUCLEASE"/>
    <property type="match status" value="1"/>
</dbReference>
<feature type="domain" description="3'-5' exonuclease" evidence="3">
    <location>
        <begin position="6"/>
        <end position="60"/>
    </location>
</feature>
<dbReference type="Pfam" id="PF01612">
    <property type="entry name" value="DNA_pol_A_exo1"/>
    <property type="match status" value="1"/>
</dbReference>
<evidence type="ECO:0000256" key="1">
    <source>
        <dbReference type="ARBA" id="ARBA00022722"/>
    </source>
</evidence>
<protein>
    <recommendedName>
        <fullName evidence="3">3'-5' exonuclease domain-containing protein</fullName>
    </recommendedName>
</protein>
<dbReference type="AlphaFoldDB" id="A0ABD3D486"/>
<dbReference type="EMBL" id="JAVIJP010000026">
    <property type="protein sequence ID" value="KAL3637095.1"/>
    <property type="molecule type" value="Genomic_DNA"/>
</dbReference>
<organism evidence="4 5">
    <name type="scientific">Castilleja foliolosa</name>
    <dbReference type="NCBI Taxonomy" id="1961234"/>
    <lineage>
        <taxon>Eukaryota</taxon>
        <taxon>Viridiplantae</taxon>
        <taxon>Streptophyta</taxon>
        <taxon>Embryophyta</taxon>
        <taxon>Tracheophyta</taxon>
        <taxon>Spermatophyta</taxon>
        <taxon>Magnoliopsida</taxon>
        <taxon>eudicotyledons</taxon>
        <taxon>Gunneridae</taxon>
        <taxon>Pentapetalae</taxon>
        <taxon>asterids</taxon>
        <taxon>lamiids</taxon>
        <taxon>Lamiales</taxon>
        <taxon>Orobanchaceae</taxon>
        <taxon>Pedicularideae</taxon>
        <taxon>Castillejinae</taxon>
        <taxon>Castilleja</taxon>
    </lineage>
</organism>
<dbReference type="InterPro" id="IPR036397">
    <property type="entry name" value="RNaseH_sf"/>
</dbReference>
<accession>A0ABD3D486</accession>
<sequence length="67" mass="7484">MKGLKNAGLKTLARTVLGREVEKPNAVTMSGWDNRWLTPDQVQYACVDAFVSFEIGRILNASAFRLK</sequence>
<reference evidence="5" key="1">
    <citation type="journal article" date="2024" name="IScience">
        <title>Strigolactones Initiate the Formation of Haustorium-like Structures in Castilleja.</title>
        <authorList>
            <person name="Buerger M."/>
            <person name="Peterson D."/>
            <person name="Chory J."/>
        </authorList>
    </citation>
    <scope>NUCLEOTIDE SEQUENCE [LARGE SCALE GENOMIC DNA]</scope>
</reference>
<evidence type="ECO:0000259" key="3">
    <source>
        <dbReference type="Pfam" id="PF01612"/>
    </source>
</evidence>
<dbReference type="Gene3D" id="3.30.420.10">
    <property type="entry name" value="Ribonuclease H-like superfamily/Ribonuclease H"/>
    <property type="match status" value="1"/>
</dbReference>
<evidence type="ECO:0000256" key="2">
    <source>
        <dbReference type="ARBA" id="ARBA00022801"/>
    </source>
</evidence>
<proteinExistence type="predicted"/>
<keyword evidence="5" id="KW-1185">Reference proteome</keyword>
<gene>
    <name evidence="4" type="ORF">CASFOL_019394</name>
</gene>